<feature type="region of interest" description="Disordered" evidence="1">
    <location>
        <begin position="1"/>
        <end position="43"/>
    </location>
</feature>
<evidence type="ECO:0000313" key="2">
    <source>
        <dbReference type="EMBL" id="MEX3738565.1"/>
    </source>
</evidence>
<sequence>MPCLNEDAINNHIRRTETHGQIGETPQNAPGVARHPAPDKVGE</sequence>
<dbReference type="RefSeq" id="WP_321179326.1">
    <property type="nucleotide sequence ID" value="NZ_JAQYXM010000002.1"/>
</dbReference>
<comment type="caution">
    <text evidence="2">The sequence shown here is derived from an EMBL/GenBank/DDBJ whole genome shotgun (WGS) entry which is preliminary data.</text>
</comment>
<evidence type="ECO:0008006" key="4">
    <source>
        <dbReference type="Google" id="ProtNLM"/>
    </source>
</evidence>
<accession>A0ABV3VCU9</accession>
<name>A0ABV3VCU9_9MYCO</name>
<evidence type="ECO:0000313" key="3">
    <source>
        <dbReference type="Proteomes" id="UP001558474"/>
    </source>
</evidence>
<dbReference type="EMBL" id="JBDLOU010000016">
    <property type="protein sequence ID" value="MEX3738565.1"/>
    <property type="molecule type" value="Genomic_DNA"/>
</dbReference>
<proteinExistence type="predicted"/>
<keyword evidence="3" id="KW-1185">Reference proteome</keyword>
<reference evidence="2 3" key="1">
    <citation type="submission" date="2024-04" db="EMBL/GenBank/DDBJ databases">
        <title>Genomic Markers of Mycobacteria.</title>
        <authorList>
            <person name="Soliman M.S."/>
            <person name="Elkholy A."/>
            <person name="Soliman N.S."/>
            <person name="Abbas A."/>
            <person name="Khayrat S."/>
            <person name="Shawky S."/>
        </authorList>
    </citation>
    <scope>NUCLEOTIDE SEQUENCE [LARGE SCALE GENOMIC DNA]</scope>
    <source>
        <strain evidence="2 3">Egy-CU-AM5</strain>
    </source>
</reference>
<evidence type="ECO:0000256" key="1">
    <source>
        <dbReference type="SAM" id="MobiDB-lite"/>
    </source>
</evidence>
<protein>
    <recommendedName>
        <fullName evidence="4">Transposase</fullName>
    </recommendedName>
</protein>
<dbReference type="Proteomes" id="UP001558474">
    <property type="component" value="Unassembled WGS sequence"/>
</dbReference>
<organism evidence="2 3">
    <name type="scientific">Mycolicibacterium porcinum</name>
    <dbReference type="NCBI Taxonomy" id="39693"/>
    <lineage>
        <taxon>Bacteria</taxon>
        <taxon>Bacillati</taxon>
        <taxon>Actinomycetota</taxon>
        <taxon>Actinomycetes</taxon>
        <taxon>Mycobacteriales</taxon>
        <taxon>Mycobacteriaceae</taxon>
        <taxon>Mycolicibacterium</taxon>
    </lineage>
</organism>
<gene>
    <name evidence="2" type="ORF">ABFW12_09975</name>
</gene>